<feature type="transmembrane region" description="Helical" evidence="8">
    <location>
        <begin position="146"/>
        <end position="166"/>
    </location>
</feature>
<dbReference type="EMBL" id="KB707414">
    <property type="protein sequence ID" value="EMR62586.1"/>
    <property type="molecule type" value="Genomic_DNA"/>
</dbReference>
<feature type="domain" description="Major facilitator superfamily (MFS) profile" evidence="9">
    <location>
        <begin position="50"/>
        <end position="474"/>
    </location>
</feature>
<dbReference type="PANTHER" id="PTHR43791">
    <property type="entry name" value="PERMEASE-RELATED"/>
    <property type="match status" value="1"/>
</dbReference>
<evidence type="ECO:0000313" key="10">
    <source>
        <dbReference type="EMBL" id="EMR62586.1"/>
    </source>
</evidence>
<evidence type="ECO:0000256" key="5">
    <source>
        <dbReference type="ARBA" id="ARBA00023136"/>
    </source>
</evidence>
<dbReference type="InterPro" id="IPR020846">
    <property type="entry name" value="MFS_dom"/>
</dbReference>
<comment type="similarity">
    <text evidence="6">Belongs to the major facilitator superfamily. Allantoate permease family.</text>
</comment>
<feature type="region of interest" description="Disordered" evidence="7">
    <location>
        <begin position="1"/>
        <end position="20"/>
    </location>
</feature>
<dbReference type="SUPFAM" id="SSF103473">
    <property type="entry name" value="MFS general substrate transporter"/>
    <property type="match status" value="1"/>
</dbReference>
<feature type="transmembrane region" description="Helical" evidence="8">
    <location>
        <begin position="354"/>
        <end position="371"/>
    </location>
</feature>
<dbReference type="InterPro" id="IPR036259">
    <property type="entry name" value="MFS_trans_sf"/>
</dbReference>
<feature type="transmembrane region" description="Helical" evidence="8">
    <location>
        <begin position="178"/>
        <end position="199"/>
    </location>
</feature>
<dbReference type="FunFam" id="1.20.1250.20:FF:000065">
    <property type="entry name" value="Putative MFS pantothenate transporter"/>
    <property type="match status" value="1"/>
</dbReference>
<dbReference type="PANTHER" id="PTHR43791:SF32">
    <property type="entry name" value="MAJOR FACILITATOR SUPERFAMILY (MFS) PROFILE DOMAIN-CONTAINING PROTEIN"/>
    <property type="match status" value="1"/>
</dbReference>
<feature type="transmembrane region" description="Helical" evidence="8">
    <location>
        <begin position="290"/>
        <end position="307"/>
    </location>
</feature>
<protein>
    <submittedName>
        <fullName evidence="10">Putative mfs transporter protein</fullName>
    </submittedName>
</protein>
<dbReference type="KEGG" id="ela:UCREL1_10467"/>
<feature type="transmembrane region" description="Helical" evidence="8">
    <location>
        <begin position="447"/>
        <end position="471"/>
    </location>
</feature>
<evidence type="ECO:0000256" key="2">
    <source>
        <dbReference type="ARBA" id="ARBA00022448"/>
    </source>
</evidence>
<dbReference type="AlphaFoldDB" id="M7SYE0"/>
<feature type="transmembrane region" description="Helical" evidence="8">
    <location>
        <begin position="416"/>
        <end position="435"/>
    </location>
</feature>
<keyword evidence="5 8" id="KW-0472">Membrane</keyword>
<sequence>MGIKEVSDSPDKGDRYGDEELVPVNVESSPVADWTEAEERQATRKVDFILLPILGLAFFALQLDRGNISNALTSTITEDLGVTTNQINTGNALLSMGIVLLEIPSNILLQKVGPQRWLSTQIVAWGLVATFQSFMTNYGSYLVTRILLGLCEAGFIPGALYTMSTWYKKSETNLRVSLFFLGNLISTATTSLIGAGILSMGDRYGIAGWRWLFIIEGCITIGIGIIFMLLLPPSVGNGSPLISFGRWSYFSQRETYILTRRVLLDDPAKVANKLHISGRDVWATVRNPRILMHIIISITATIPVNAINTYGPSVIKSLGYDTVRANAMSSVGHFIAVIVVVTLGWLCDKTQRRSPGLLVGGVWSVIAFTCLRESSKWSTGRRYAAVVFSLAMNTVVHILNVGWLSVNCQRPQERSVAMAMIIMGANTGGIAGSQVFRTQDAPLYMNAFTACLALGAAVIVLTIIQGLWYFFSNKKLEKDDTGPLVTGATDETPDGHRVELVRKWKWIW</sequence>
<evidence type="ECO:0000256" key="4">
    <source>
        <dbReference type="ARBA" id="ARBA00022989"/>
    </source>
</evidence>
<comment type="subcellular location">
    <subcellularLocation>
        <location evidence="1">Membrane</location>
        <topology evidence="1">Multi-pass membrane protein</topology>
    </subcellularLocation>
</comment>
<dbReference type="GO" id="GO:0016020">
    <property type="term" value="C:membrane"/>
    <property type="evidence" value="ECO:0007669"/>
    <property type="project" value="UniProtKB-SubCell"/>
</dbReference>
<dbReference type="PROSITE" id="PS50850">
    <property type="entry name" value="MFS"/>
    <property type="match status" value="1"/>
</dbReference>
<proteinExistence type="inferred from homology"/>
<gene>
    <name evidence="10" type="ORF">UCREL1_10467</name>
</gene>
<keyword evidence="11" id="KW-1185">Reference proteome</keyword>
<name>M7SYE0_EUTLA</name>
<accession>M7SYE0</accession>
<dbReference type="HOGENOM" id="CLU_001265_0_1_1"/>
<dbReference type="GO" id="GO:0022857">
    <property type="term" value="F:transmembrane transporter activity"/>
    <property type="evidence" value="ECO:0007669"/>
    <property type="project" value="InterPro"/>
</dbReference>
<reference evidence="11" key="1">
    <citation type="journal article" date="2013" name="Genome Announc.">
        <title>Draft genome sequence of the grapevine dieback fungus Eutypa lata UCR-EL1.</title>
        <authorList>
            <person name="Blanco-Ulate B."/>
            <person name="Rolshausen P.E."/>
            <person name="Cantu D."/>
        </authorList>
    </citation>
    <scope>NUCLEOTIDE SEQUENCE [LARGE SCALE GENOMIC DNA]</scope>
    <source>
        <strain evidence="11">UCR-EL1</strain>
    </source>
</reference>
<evidence type="ECO:0000256" key="1">
    <source>
        <dbReference type="ARBA" id="ARBA00004141"/>
    </source>
</evidence>
<evidence type="ECO:0000256" key="7">
    <source>
        <dbReference type="SAM" id="MobiDB-lite"/>
    </source>
</evidence>
<organism evidence="10 11">
    <name type="scientific">Eutypa lata (strain UCR-EL1)</name>
    <name type="common">Grapevine dieback disease fungus</name>
    <name type="synonym">Eutypa armeniacae</name>
    <dbReference type="NCBI Taxonomy" id="1287681"/>
    <lineage>
        <taxon>Eukaryota</taxon>
        <taxon>Fungi</taxon>
        <taxon>Dikarya</taxon>
        <taxon>Ascomycota</taxon>
        <taxon>Pezizomycotina</taxon>
        <taxon>Sordariomycetes</taxon>
        <taxon>Xylariomycetidae</taxon>
        <taxon>Xylariales</taxon>
        <taxon>Diatrypaceae</taxon>
        <taxon>Eutypa</taxon>
    </lineage>
</organism>
<feature type="compositionally biased region" description="Basic and acidic residues" evidence="7">
    <location>
        <begin position="1"/>
        <end position="18"/>
    </location>
</feature>
<dbReference type="InterPro" id="IPR011701">
    <property type="entry name" value="MFS"/>
</dbReference>
<dbReference type="Gene3D" id="1.20.1250.20">
    <property type="entry name" value="MFS general substrate transporter like domains"/>
    <property type="match status" value="2"/>
</dbReference>
<dbReference type="Proteomes" id="UP000012174">
    <property type="component" value="Unassembled WGS sequence"/>
</dbReference>
<evidence type="ECO:0000256" key="3">
    <source>
        <dbReference type="ARBA" id="ARBA00022692"/>
    </source>
</evidence>
<keyword evidence="3 8" id="KW-0812">Transmembrane</keyword>
<feature type="transmembrane region" description="Helical" evidence="8">
    <location>
        <begin position="327"/>
        <end position="347"/>
    </location>
</feature>
<evidence type="ECO:0000259" key="9">
    <source>
        <dbReference type="PROSITE" id="PS50850"/>
    </source>
</evidence>
<dbReference type="Pfam" id="PF07690">
    <property type="entry name" value="MFS_1"/>
    <property type="match status" value="1"/>
</dbReference>
<feature type="transmembrane region" description="Helical" evidence="8">
    <location>
        <begin position="211"/>
        <end position="231"/>
    </location>
</feature>
<evidence type="ECO:0000313" key="11">
    <source>
        <dbReference type="Proteomes" id="UP000012174"/>
    </source>
</evidence>
<evidence type="ECO:0000256" key="8">
    <source>
        <dbReference type="SAM" id="Phobius"/>
    </source>
</evidence>
<evidence type="ECO:0000256" key="6">
    <source>
        <dbReference type="ARBA" id="ARBA00037968"/>
    </source>
</evidence>
<dbReference type="eggNOG" id="KOG2533">
    <property type="taxonomic scope" value="Eukaryota"/>
</dbReference>
<feature type="transmembrane region" description="Helical" evidence="8">
    <location>
        <begin position="383"/>
        <end position="404"/>
    </location>
</feature>
<keyword evidence="2" id="KW-0813">Transport</keyword>
<keyword evidence="4 8" id="KW-1133">Transmembrane helix</keyword>
<dbReference type="OMA" id="YTMSTWY"/>
<dbReference type="OrthoDB" id="2985014at2759"/>